<name>A0AAV4AQA3_9GAST</name>
<feature type="compositionally biased region" description="Polar residues" evidence="1">
    <location>
        <begin position="99"/>
        <end position="110"/>
    </location>
</feature>
<sequence>MTYNPNIESIDAKLTRRAQLLHVIDATAGCLLTADVARPAKFQITATCNKQAKSERHELGRDHGKYLSCPIDKTKEKGGERLHTFAFSPHRPCPGESPVTYSSFDSSLVV</sequence>
<accession>A0AAV4AQA3</accession>
<evidence type="ECO:0000313" key="2">
    <source>
        <dbReference type="EMBL" id="GFO13331.1"/>
    </source>
</evidence>
<protein>
    <submittedName>
        <fullName evidence="2">Uncharacterized protein</fullName>
    </submittedName>
</protein>
<dbReference type="EMBL" id="BLXT01004484">
    <property type="protein sequence ID" value="GFO13331.1"/>
    <property type="molecule type" value="Genomic_DNA"/>
</dbReference>
<comment type="caution">
    <text evidence="2">The sequence shown here is derived from an EMBL/GenBank/DDBJ whole genome shotgun (WGS) entry which is preliminary data.</text>
</comment>
<proteinExistence type="predicted"/>
<feature type="region of interest" description="Disordered" evidence="1">
    <location>
        <begin position="86"/>
        <end position="110"/>
    </location>
</feature>
<reference evidence="2 3" key="1">
    <citation type="journal article" date="2021" name="Elife">
        <title>Chloroplast acquisition without the gene transfer in kleptoplastic sea slugs, Plakobranchus ocellatus.</title>
        <authorList>
            <person name="Maeda T."/>
            <person name="Takahashi S."/>
            <person name="Yoshida T."/>
            <person name="Shimamura S."/>
            <person name="Takaki Y."/>
            <person name="Nagai Y."/>
            <person name="Toyoda A."/>
            <person name="Suzuki Y."/>
            <person name="Arimoto A."/>
            <person name="Ishii H."/>
            <person name="Satoh N."/>
            <person name="Nishiyama T."/>
            <person name="Hasebe M."/>
            <person name="Maruyama T."/>
            <person name="Minagawa J."/>
            <person name="Obokata J."/>
            <person name="Shigenobu S."/>
        </authorList>
    </citation>
    <scope>NUCLEOTIDE SEQUENCE [LARGE SCALE GENOMIC DNA]</scope>
</reference>
<dbReference type="Proteomes" id="UP000735302">
    <property type="component" value="Unassembled WGS sequence"/>
</dbReference>
<organism evidence="2 3">
    <name type="scientific">Plakobranchus ocellatus</name>
    <dbReference type="NCBI Taxonomy" id="259542"/>
    <lineage>
        <taxon>Eukaryota</taxon>
        <taxon>Metazoa</taxon>
        <taxon>Spiralia</taxon>
        <taxon>Lophotrochozoa</taxon>
        <taxon>Mollusca</taxon>
        <taxon>Gastropoda</taxon>
        <taxon>Heterobranchia</taxon>
        <taxon>Euthyneura</taxon>
        <taxon>Panpulmonata</taxon>
        <taxon>Sacoglossa</taxon>
        <taxon>Placobranchoidea</taxon>
        <taxon>Plakobranchidae</taxon>
        <taxon>Plakobranchus</taxon>
    </lineage>
</organism>
<evidence type="ECO:0000256" key="1">
    <source>
        <dbReference type="SAM" id="MobiDB-lite"/>
    </source>
</evidence>
<evidence type="ECO:0000313" key="3">
    <source>
        <dbReference type="Proteomes" id="UP000735302"/>
    </source>
</evidence>
<keyword evidence="3" id="KW-1185">Reference proteome</keyword>
<dbReference type="AlphaFoldDB" id="A0AAV4AQA3"/>
<gene>
    <name evidence="2" type="ORF">PoB_003983600</name>
</gene>